<dbReference type="Proteomes" id="UP000316500">
    <property type="component" value="Unassembled WGS sequence"/>
</dbReference>
<sequence>MNIVTCCSKGQLTSRWDGGFMTMQDTDDFPANVEEIIHGQGVAVQRAEWIFGVVSLGSLSGDLGALNSVDSQDSVDIYFVSSGVVRDPRSGVLIQGEGTVVIVPGGQQLASPFVGEGEAKRIRIQRAAAETFVPHALDSVTVTPTRSRLDLAAAAFVVAIMEQPPTPGSAIESYATEQILLELTGSLLLDHCGVSWNSTSVTSVLRDQAMAVIAQRCADRELNPEAVAKAVQSSLRRVQAAFAEVGNSIAAEIRRQRGRLARTLLTDARYDVLSVQQIAEQTGFGTTAALRRALDELYGCGPTDLRERRGRD</sequence>
<dbReference type="SUPFAM" id="SSF46689">
    <property type="entry name" value="Homeodomain-like"/>
    <property type="match status" value="1"/>
</dbReference>
<dbReference type="Gene3D" id="1.10.10.60">
    <property type="entry name" value="Homeodomain-like"/>
    <property type="match status" value="1"/>
</dbReference>
<evidence type="ECO:0000256" key="3">
    <source>
        <dbReference type="ARBA" id="ARBA00023163"/>
    </source>
</evidence>
<keyword evidence="3" id="KW-0804">Transcription</keyword>
<dbReference type="EMBL" id="VNFK01000008">
    <property type="protein sequence ID" value="TVU62386.1"/>
    <property type="molecule type" value="Genomic_DNA"/>
</dbReference>
<dbReference type="GO" id="GO:0003700">
    <property type="term" value="F:DNA-binding transcription factor activity"/>
    <property type="evidence" value="ECO:0007669"/>
    <property type="project" value="InterPro"/>
</dbReference>
<gene>
    <name evidence="5" type="ORF">FQP90_12150</name>
</gene>
<dbReference type="GO" id="GO:0043565">
    <property type="term" value="F:sequence-specific DNA binding"/>
    <property type="evidence" value="ECO:0007669"/>
    <property type="project" value="InterPro"/>
</dbReference>
<dbReference type="AlphaFoldDB" id="A0A558GZX6"/>
<dbReference type="PANTHER" id="PTHR46796:SF6">
    <property type="entry name" value="ARAC SUBFAMILY"/>
    <property type="match status" value="1"/>
</dbReference>
<evidence type="ECO:0000256" key="1">
    <source>
        <dbReference type="ARBA" id="ARBA00023015"/>
    </source>
</evidence>
<reference evidence="5 6" key="1">
    <citation type="submission" date="2019-07" db="EMBL/GenBank/DDBJ databases">
        <title>Diversity of Bacteria from Kongsfjorden, Arctic.</title>
        <authorList>
            <person name="Yu Y."/>
        </authorList>
    </citation>
    <scope>NUCLEOTIDE SEQUENCE [LARGE SCALE GENOMIC DNA]</scope>
    <source>
        <strain evidence="5 6">SM1928</strain>
    </source>
</reference>
<keyword evidence="2" id="KW-0238">DNA-binding</keyword>
<dbReference type="PROSITE" id="PS01124">
    <property type="entry name" value="HTH_ARAC_FAMILY_2"/>
    <property type="match status" value="1"/>
</dbReference>
<keyword evidence="1" id="KW-0805">Transcription regulation</keyword>
<dbReference type="InterPro" id="IPR009057">
    <property type="entry name" value="Homeodomain-like_sf"/>
</dbReference>
<dbReference type="InterPro" id="IPR018060">
    <property type="entry name" value="HTH_AraC"/>
</dbReference>
<dbReference type="OrthoDB" id="4929247at2"/>
<accession>A0A558GZX6</accession>
<feature type="domain" description="HTH araC/xylS-type" evidence="4">
    <location>
        <begin position="207"/>
        <end position="308"/>
    </location>
</feature>
<evidence type="ECO:0000259" key="4">
    <source>
        <dbReference type="PROSITE" id="PS01124"/>
    </source>
</evidence>
<dbReference type="PANTHER" id="PTHR46796">
    <property type="entry name" value="HTH-TYPE TRANSCRIPTIONAL ACTIVATOR RHAS-RELATED"/>
    <property type="match status" value="1"/>
</dbReference>
<dbReference type="InterPro" id="IPR050204">
    <property type="entry name" value="AraC_XylS_family_regulators"/>
</dbReference>
<proteinExistence type="predicted"/>
<protein>
    <submittedName>
        <fullName evidence="5">Helix-turn-helix domain-containing protein</fullName>
    </submittedName>
</protein>
<organism evidence="5 6">
    <name type="scientific">Paenarthrobacter nitroguajacolicus</name>
    <name type="common">Arthrobacter nitroguajacolicus</name>
    <dbReference type="NCBI Taxonomy" id="211146"/>
    <lineage>
        <taxon>Bacteria</taxon>
        <taxon>Bacillati</taxon>
        <taxon>Actinomycetota</taxon>
        <taxon>Actinomycetes</taxon>
        <taxon>Micrococcales</taxon>
        <taxon>Micrococcaceae</taxon>
        <taxon>Paenarthrobacter</taxon>
    </lineage>
</organism>
<evidence type="ECO:0000313" key="5">
    <source>
        <dbReference type="EMBL" id="TVU62386.1"/>
    </source>
</evidence>
<name>A0A558GZX6_PAENT</name>
<evidence type="ECO:0000313" key="6">
    <source>
        <dbReference type="Proteomes" id="UP000316500"/>
    </source>
</evidence>
<dbReference type="SMART" id="SM00342">
    <property type="entry name" value="HTH_ARAC"/>
    <property type="match status" value="1"/>
</dbReference>
<dbReference type="Pfam" id="PF12833">
    <property type="entry name" value="HTH_18"/>
    <property type="match status" value="1"/>
</dbReference>
<comment type="caution">
    <text evidence="5">The sequence shown here is derived from an EMBL/GenBank/DDBJ whole genome shotgun (WGS) entry which is preliminary data.</text>
</comment>
<evidence type="ECO:0000256" key="2">
    <source>
        <dbReference type="ARBA" id="ARBA00023125"/>
    </source>
</evidence>